<reference evidence="7" key="2">
    <citation type="submission" date="2020-09" db="EMBL/GenBank/DDBJ databases">
        <authorList>
            <person name="Sun Q."/>
            <person name="Zhou Y."/>
        </authorList>
    </citation>
    <scope>NUCLEOTIDE SEQUENCE</scope>
    <source>
        <strain evidence="7">CGMCC 1.15290</strain>
    </source>
</reference>
<sequence length="342" mass="38104">MKNVFLAAAVALIAGTGCKKYDMPSNVPTPHPYVQELTMGADVSWITQMEDAGKKFYDTTGTEKEGIQLMKELGVKAIRLRVWVNPANRYNGLADVLAKAERVKAAGMKLMIDFHYSDSWADPAQQVKPATWAAADFNGLKDSVYNHTLHVLGALKARNIVPEWVQVGNETNDGMLWPDGKASINMANFAALINAGYNAVKANDTTSKVIVHMANGYNNTIFRWLYDGLTTNNAKYDIIGMSLYVEETTWPTLNQQCEANMKDVIVRYNKDVMLCEIGMPATSGAACKRFIEDITEKVYHLPNRRGLGLFYWEPQAYDSWEGYKLGAFTDQGRPTSALEAFK</sequence>
<keyword evidence="5 6" id="KW-0326">Glycosidase</keyword>
<dbReference type="AlphaFoldDB" id="A0A917J4H9"/>
<name>A0A917J4H9_9BACT</name>
<protein>
    <recommendedName>
        <fullName evidence="3 6">Arabinogalactan endo-beta-1,4-galactanase</fullName>
        <ecNumber evidence="3 6">3.2.1.89</ecNumber>
    </recommendedName>
</protein>
<dbReference type="Gene3D" id="3.20.20.80">
    <property type="entry name" value="Glycosidases"/>
    <property type="match status" value="1"/>
</dbReference>
<dbReference type="GO" id="GO:0045490">
    <property type="term" value="P:pectin catabolic process"/>
    <property type="evidence" value="ECO:0007669"/>
    <property type="project" value="TreeGrafter"/>
</dbReference>
<evidence type="ECO:0000256" key="6">
    <source>
        <dbReference type="RuleBase" id="RU361192"/>
    </source>
</evidence>
<accession>A0A917J4H9</accession>
<dbReference type="PROSITE" id="PS51257">
    <property type="entry name" value="PROKAR_LIPOPROTEIN"/>
    <property type="match status" value="1"/>
</dbReference>
<gene>
    <name evidence="7" type="primary">galA</name>
    <name evidence="7" type="ORF">GCM10011379_41700</name>
</gene>
<comment type="caution">
    <text evidence="7">The sequence shown here is derived from an EMBL/GenBank/DDBJ whole genome shotgun (WGS) entry which is preliminary data.</text>
</comment>
<proteinExistence type="inferred from homology"/>
<evidence type="ECO:0000256" key="2">
    <source>
        <dbReference type="ARBA" id="ARBA00010687"/>
    </source>
</evidence>
<organism evidence="7 8">
    <name type="scientific">Filimonas zeae</name>
    <dbReference type="NCBI Taxonomy" id="1737353"/>
    <lineage>
        <taxon>Bacteria</taxon>
        <taxon>Pseudomonadati</taxon>
        <taxon>Bacteroidota</taxon>
        <taxon>Chitinophagia</taxon>
        <taxon>Chitinophagales</taxon>
        <taxon>Chitinophagaceae</taxon>
        <taxon>Filimonas</taxon>
    </lineage>
</organism>
<dbReference type="EMBL" id="BMIB01000004">
    <property type="protein sequence ID" value="GGH76607.1"/>
    <property type="molecule type" value="Genomic_DNA"/>
</dbReference>
<dbReference type="RefSeq" id="WP_188955974.1">
    <property type="nucleotide sequence ID" value="NZ_BMIB01000004.1"/>
</dbReference>
<keyword evidence="4 6" id="KW-0378">Hydrolase</keyword>
<dbReference type="PANTHER" id="PTHR34983:SF1">
    <property type="entry name" value="ARABINOGALACTAN ENDO-BETA-1,4-GALACTANASE A"/>
    <property type="match status" value="1"/>
</dbReference>
<dbReference type="Proteomes" id="UP000627292">
    <property type="component" value="Unassembled WGS sequence"/>
</dbReference>
<evidence type="ECO:0000256" key="1">
    <source>
        <dbReference type="ARBA" id="ARBA00001695"/>
    </source>
</evidence>
<comment type="catalytic activity">
    <reaction evidence="1 6">
        <text>The enzyme specifically hydrolyzes (1-&gt;4)-beta-D-galactosidic linkages in type I arabinogalactans.</text>
        <dbReference type="EC" id="3.2.1.89"/>
    </reaction>
</comment>
<evidence type="ECO:0000256" key="5">
    <source>
        <dbReference type="ARBA" id="ARBA00023295"/>
    </source>
</evidence>
<dbReference type="InterPro" id="IPR017853">
    <property type="entry name" value="GH"/>
</dbReference>
<dbReference type="Pfam" id="PF07745">
    <property type="entry name" value="Glyco_hydro_53"/>
    <property type="match status" value="2"/>
</dbReference>
<dbReference type="SUPFAM" id="SSF51445">
    <property type="entry name" value="(Trans)glycosidases"/>
    <property type="match status" value="1"/>
</dbReference>
<reference evidence="7" key="1">
    <citation type="journal article" date="2014" name="Int. J. Syst. Evol. Microbiol.">
        <title>Complete genome sequence of Corynebacterium casei LMG S-19264T (=DSM 44701T), isolated from a smear-ripened cheese.</title>
        <authorList>
            <consortium name="US DOE Joint Genome Institute (JGI-PGF)"/>
            <person name="Walter F."/>
            <person name="Albersmeier A."/>
            <person name="Kalinowski J."/>
            <person name="Ruckert C."/>
        </authorList>
    </citation>
    <scope>NUCLEOTIDE SEQUENCE</scope>
    <source>
        <strain evidence="7">CGMCC 1.15290</strain>
    </source>
</reference>
<keyword evidence="8" id="KW-1185">Reference proteome</keyword>
<comment type="similarity">
    <text evidence="2 6">Belongs to the glycosyl hydrolase 53 family.</text>
</comment>
<dbReference type="GO" id="GO:0015926">
    <property type="term" value="F:glucosidase activity"/>
    <property type="evidence" value="ECO:0007669"/>
    <property type="project" value="InterPro"/>
</dbReference>
<evidence type="ECO:0000313" key="8">
    <source>
        <dbReference type="Proteomes" id="UP000627292"/>
    </source>
</evidence>
<evidence type="ECO:0000256" key="3">
    <source>
        <dbReference type="ARBA" id="ARBA00012556"/>
    </source>
</evidence>
<dbReference type="PANTHER" id="PTHR34983">
    <property type="entry name" value="ARABINOGALACTAN ENDO-BETA-1,4-GALACTANASE A"/>
    <property type="match status" value="1"/>
</dbReference>
<dbReference type="GO" id="GO:0031218">
    <property type="term" value="F:arabinogalactan endo-1,4-beta-galactosidase activity"/>
    <property type="evidence" value="ECO:0007669"/>
    <property type="project" value="UniProtKB-EC"/>
</dbReference>
<evidence type="ECO:0000313" key="7">
    <source>
        <dbReference type="EMBL" id="GGH76607.1"/>
    </source>
</evidence>
<evidence type="ECO:0000256" key="4">
    <source>
        <dbReference type="ARBA" id="ARBA00022801"/>
    </source>
</evidence>
<dbReference type="InterPro" id="IPR011683">
    <property type="entry name" value="Glyco_hydro_53"/>
</dbReference>
<dbReference type="EC" id="3.2.1.89" evidence="3 6"/>